<evidence type="ECO:0000256" key="3">
    <source>
        <dbReference type="ARBA" id="ARBA00022833"/>
    </source>
</evidence>
<evidence type="ECO:0000256" key="4">
    <source>
        <dbReference type="PROSITE-ProRule" id="PRU00134"/>
    </source>
</evidence>
<sequence length="165" mass="17406">MAILERLCRAAPPGDDEDEALIVRDSLQAVIAARAAGVVDIGALFGALLEQLSCLNTEVCDGCIAKARLHAAASRDTEAAVADDQNSGAKASVAEKPRAPACSVCGEAQGPDGQRPHLCSGCRKPGLRYCSKACQRVHWKGGHREECKALQKERAERSAAQGKQE</sequence>
<dbReference type="RefSeq" id="XP_013897469.1">
    <property type="nucleotide sequence ID" value="XM_014042015.1"/>
</dbReference>
<dbReference type="GeneID" id="25742386"/>
<dbReference type="OrthoDB" id="547758at2759"/>
<dbReference type="SUPFAM" id="SSF144232">
    <property type="entry name" value="HIT/MYND zinc finger-like"/>
    <property type="match status" value="1"/>
</dbReference>
<evidence type="ECO:0000313" key="6">
    <source>
        <dbReference type="EMBL" id="KIY98449.1"/>
    </source>
</evidence>
<keyword evidence="1" id="KW-0479">Metal-binding</keyword>
<dbReference type="AlphaFoldDB" id="A0A0D2M4G4"/>
<keyword evidence="3" id="KW-0862">Zinc</keyword>
<name>A0A0D2M4G4_9CHLO</name>
<dbReference type="Pfam" id="PF01753">
    <property type="entry name" value="zf-MYND"/>
    <property type="match status" value="1"/>
</dbReference>
<keyword evidence="2 4" id="KW-0863">Zinc-finger</keyword>
<protein>
    <recommendedName>
        <fullName evidence="5">MYND-type domain-containing protein</fullName>
    </recommendedName>
</protein>
<dbReference type="InterPro" id="IPR002893">
    <property type="entry name" value="Znf_MYND"/>
</dbReference>
<accession>A0A0D2M4G4</accession>
<keyword evidence="7" id="KW-1185">Reference proteome</keyword>
<dbReference type="GO" id="GO:0008270">
    <property type="term" value="F:zinc ion binding"/>
    <property type="evidence" value="ECO:0007669"/>
    <property type="project" value="UniProtKB-KW"/>
</dbReference>
<proteinExistence type="predicted"/>
<organism evidence="6 7">
    <name type="scientific">Monoraphidium neglectum</name>
    <dbReference type="NCBI Taxonomy" id="145388"/>
    <lineage>
        <taxon>Eukaryota</taxon>
        <taxon>Viridiplantae</taxon>
        <taxon>Chlorophyta</taxon>
        <taxon>core chlorophytes</taxon>
        <taxon>Chlorophyceae</taxon>
        <taxon>CS clade</taxon>
        <taxon>Sphaeropleales</taxon>
        <taxon>Selenastraceae</taxon>
        <taxon>Monoraphidium</taxon>
    </lineage>
</organism>
<dbReference type="Proteomes" id="UP000054498">
    <property type="component" value="Unassembled WGS sequence"/>
</dbReference>
<dbReference type="Gene3D" id="6.10.140.2220">
    <property type="match status" value="1"/>
</dbReference>
<reference evidence="6 7" key="1">
    <citation type="journal article" date="2013" name="BMC Genomics">
        <title>Reconstruction of the lipid metabolism for the microalga Monoraphidium neglectum from its genome sequence reveals characteristics suitable for biofuel production.</title>
        <authorList>
            <person name="Bogen C."/>
            <person name="Al-Dilaimi A."/>
            <person name="Albersmeier A."/>
            <person name="Wichmann J."/>
            <person name="Grundmann M."/>
            <person name="Rupp O."/>
            <person name="Lauersen K.J."/>
            <person name="Blifernez-Klassen O."/>
            <person name="Kalinowski J."/>
            <person name="Goesmann A."/>
            <person name="Mussgnug J.H."/>
            <person name="Kruse O."/>
        </authorList>
    </citation>
    <scope>NUCLEOTIDE SEQUENCE [LARGE SCALE GENOMIC DNA]</scope>
    <source>
        <strain evidence="6 7">SAG 48.87</strain>
    </source>
</reference>
<feature type="domain" description="MYND-type" evidence="5">
    <location>
        <begin position="102"/>
        <end position="147"/>
    </location>
</feature>
<gene>
    <name evidence="6" type="ORF">MNEG_9511</name>
</gene>
<dbReference type="EMBL" id="KK102182">
    <property type="protein sequence ID" value="KIY98449.1"/>
    <property type="molecule type" value="Genomic_DNA"/>
</dbReference>
<dbReference type="PROSITE" id="PS50865">
    <property type="entry name" value="ZF_MYND_2"/>
    <property type="match status" value="1"/>
</dbReference>
<evidence type="ECO:0000256" key="2">
    <source>
        <dbReference type="ARBA" id="ARBA00022771"/>
    </source>
</evidence>
<evidence type="ECO:0000259" key="5">
    <source>
        <dbReference type="PROSITE" id="PS50865"/>
    </source>
</evidence>
<dbReference type="KEGG" id="mng:MNEG_9511"/>
<evidence type="ECO:0000256" key="1">
    <source>
        <dbReference type="ARBA" id="ARBA00022723"/>
    </source>
</evidence>
<evidence type="ECO:0000313" key="7">
    <source>
        <dbReference type="Proteomes" id="UP000054498"/>
    </source>
</evidence>